<organism evidence="2 3">
    <name type="scientific">Streptomyces lomondensis</name>
    <dbReference type="NCBI Taxonomy" id="68229"/>
    <lineage>
        <taxon>Bacteria</taxon>
        <taxon>Bacillati</taxon>
        <taxon>Actinomycetota</taxon>
        <taxon>Actinomycetes</taxon>
        <taxon>Kitasatosporales</taxon>
        <taxon>Streptomycetaceae</taxon>
        <taxon>Streptomyces</taxon>
    </lineage>
</organism>
<feature type="region of interest" description="Disordered" evidence="1">
    <location>
        <begin position="17"/>
        <end position="38"/>
    </location>
</feature>
<evidence type="ECO:0000313" key="2">
    <source>
        <dbReference type="EMBL" id="GGX33702.1"/>
    </source>
</evidence>
<accession>A0ABQ2XVC2</accession>
<keyword evidence="3" id="KW-1185">Reference proteome</keyword>
<comment type="caution">
    <text evidence="2">The sequence shown here is derived from an EMBL/GenBank/DDBJ whole genome shotgun (WGS) entry which is preliminary data.</text>
</comment>
<protein>
    <submittedName>
        <fullName evidence="2">Uncharacterized protein</fullName>
    </submittedName>
</protein>
<name>A0ABQ2XVC2_9ACTN</name>
<evidence type="ECO:0000313" key="3">
    <source>
        <dbReference type="Proteomes" id="UP000617743"/>
    </source>
</evidence>
<reference evidence="3" key="1">
    <citation type="journal article" date="2019" name="Int. J. Syst. Evol. Microbiol.">
        <title>The Global Catalogue of Microorganisms (GCM) 10K type strain sequencing project: providing services to taxonomists for standard genome sequencing and annotation.</title>
        <authorList>
            <consortium name="The Broad Institute Genomics Platform"/>
            <consortium name="The Broad Institute Genome Sequencing Center for Infectious Disease"/>
            <person name="Wu L."/>
            <person name="Ma J."/>
        </authorList>
    </citation>
    <scope>NUCLEOTIDE SEQUENCE [LARGE SCALE GENOMIC DNA]</scope>
    <source>
        <strain evidence="3">JCM 4866</strain>
    </source>
</reference>
<sequence length="57" mass="6413">MAVADMRSAAVLYSAKYSNHRDRSQPTTPPAGSATNKADWFFRGEHAYTEPHTWSEL</sequence>
<dbReference type="Proteomes" id="UP000617743">
    <property type="component" value="Unassembled WGS sequence"/>
</dbReference>
<dbReference type="EMBL" id="BMWC01000018">
    <property type="protein sequence ID" value="GGX33702.1"/>
    <property type="molecule type" value="Genomic_DNA"/>
</dbReference>
<evidence type="ECO:0000256" key="1">
    <source>
        <dbReference type="SAM" id="MobiDB-lite"/>
    </source>
</evidence>
<proteinExistence type="predicted"/>
<gene>
    <name evidence="2" type="ORF">GCM10010383_75030</name>
</gene>